<dbReference type="OrthoDB" id="1954848at2759"/>
<protein>
    <submittedName>
        <fullName evidence="1">Uncharacterized protein</fullName>
    </submittedName>
</protein>
<organism evidence="1 2">
    <name type="scientific">Thalictrum thalictroides</name>
    <name type="common">Rue-anemone</name>
    <name type="synonym">Anemone thalictroides</name>
    <dbReference type="NCBI Taxonomy" id="46969"/>
    <lineage>
        <taxon>Eukaryota</taxon>
        <taxon>Viridiplantae</taxon>
        <taxon>Streptophyta</taxon>
        <taxon>Embryophyta</taxon>
        <taxon>Tracheophyta</taxon>
        <taxon>Spermatophyta</taxon>
        <taxon>Magnoliopsida</taxon>
        <taxon>Ranunculales</taxon>
        <taxon>Ranunculaceae</taxon>
        <taxon>Thalictroideae</taxon>
        <taxon>Thalictrum</taxon>
    </lineage>
</organism>
<dbReference type="AlphaFoldDB" id="A0A7J6XD88"/>
<proteinExistence type="predicted"/>
<gene>
    <name evidence="1" type="ORF">FRX31_003495</name>
</gene>
<evidence type="ECO:0000313" key="1">
    <source>
        <dbReference type="EMBL" id="KAF5206918.1"/>
    </source>
</evidence>
<accession>A0A7J6XD88</accession>
<name>A0A7J6XD88_THATH</name>
<dbReference type="EMBL" id="JABWDY010002079">
    <property type="protein sequence ID" value="KAF5206918.1"/>
    <property type="molecule type" value="Genomic_DNA"/>
</dbReference>
<comment type="caution">
    <text evidence="1">The sequence shown here is derived from an EMBL/GenBank/DDBJ whole genome shotgun (WGS) entry which is preliminary data.</text>
</comment>
<evidence type="ECO:0000313" key="2">
    <source>
        <dbReference type="Proteomes" id="UP000554482"/>
    </source>
</evidence>
<reference evidence="1 2" key="1">
    <citation type="submission" date="2020-06" db="EMBL/GenBank/DDBJ databases">
        <title>Transcriptomic and genomic resources for Thalictrum thalictroides and T. hernandezii: Facilitating candidate gene discovery in an emerging model plant lineage.</title>
        <authorList>
            <person name="Arias T."/>
            <person name="Riano-Pachon D.M."/>
            <person name="Di Stilio V.S."/>
        </authorList>
    </citation>
    <scope>NUCLEOTIDE SEQUENCE [LARGE SCALE GENOMIC DNA]</scope>
    <source>
        <strain evidence="2">cv. WT478/WT964</strain>
        <tissue evidence="1">Leaves</tissue>
    </source>
</reference>
<dbReference type="Proteomes" id="UP000554482">
    <property type="component" value="Unassembled WGS sequence"/>
</dbReference>
<keyword evidence="2" id="KW-1185">Reference proteome</keyword>
<sequence length="682" mass="76211">MGDRWVKNFVYVGGKSFEIDHWRNSEPKDEVEIIERGRGRVFSSKLTVTGARWLGKLLCQISVNSTAKGTTFIHEDKHYKIKAIVKSNEWGLYVHSLITSKKKGSRSACLCFPSGVNQEGWALFGEKIRDLFPANRANTSPPAQPQYLNDRVRSGITYAAMAACTSKGNGNGNPQVILRSGSTVLGASWWMPVILCRYDGVKADWFWVREKIKNVCGEITMKITQEGEAIIVFKEEKDKDKLLSLPPLSTWEGTYSFRKWGPRDGAMDLNHLYGDANVKFIGIPYHLRVRSVVEALASKCGTNFYIEDNSIDICKATCSIIVRECDWRSIPRVIMIEERGYVVQILVEISQVNPSFSDSLIGILPENFCSDEGRDDASLIARPPMDAGYVAPPLTSSGHSFPPGFEPHISKQGEDKQPDITARPYGRNTNPFAERQHVEDLTVNENQNRFEPLAFLDNSEDCNPRASSHDGYVLSMGEGSQDSSSQYIEYNEGRAESEPILPFIKPTGDRPRKYGKRHMKPTVQAPFPVTHNRRWIAGTHVATVDERRPIILQRKSPVGHVQTVPSPAASSNLVVPITAESIQERGDTSQSSQPTTPTRDEIAACLLACNTDEDYRRWIRWMVVLFSGKVGMTSSMGIEGQVKLFSELGYEMGEKFDTQGEVHHITDGANDMPRDPLVTNGV</sequence>